<dbReference type="Proteomes" id="UP000243579">
    <property type="component" value="Unassembled WGS sequence"/>
</dbReference>
<keyword evidence="3 6" id="KW-0812">Transmembrane</keyword>
<dbReference type="PANTHER" id="PTHR23291">
    <property type="entry name" value="BAX INHIBITOR-RELATED"/>
    <property type="match status" value="1"/>
</dbReference>
<dbReference type="InterPro" id="IPR006214">
    <property type="entry name" value="Bax_inhibitor_1-related"/>
</dbReference>
<dbReference type="GO" id="GO:0016020">
    <property type="term" value="C:membrane"/>
    <property type="evidence" value="ECO:0007669"/>
    <property type="project" value="UniProtKB-SubCell"/>
</dbReference>
<dbReference type="PANTHER" id="PTHR23291:SF32">
    <property type="entry name" value="BAX INHIBITOR 1"/>
    <property type="match status" value="1"/>
</dbReference>
<feature type="transmembrane region" description="Helical" evidence="6">
    <location>
        <begin position="167"/>
        <end position="185"/>
    </location>
</feature>
<dbReference type="STRING" id="1202772.A0A1V9ZSC7"/>
<evidence type="ECO:0000256" key="5">
    <source>
        <dbReference type="ARBA" id="ARBA00023136"/>
    </source>
</evidence>
<accession>A0A1V9ZSC7</accession>
<feature type="transmembrane region" description="Helical" evidence="6">
    <location>
        <begin position="85"/>
        <end position="105"/>
    </location>
</feature>
<evidence type="ECO:0000256" key="2">
    <source>
        <dbReference type="ARBA" id="ARBA00010350"/>
    </source>
</evidence>
<keyword evidence="5 6" id="KW-0472">Membrane</keyword>
<name>A0A1V9ZSC7_ACHHY</name>
<evidence type="ECO:0000313" key="8">
    <source>
        <dbReference type="Proteomes" id="UP000243579"/>
    </source>
</evidence>
<reference evidence="7 8" key="1">
    <citation type="journal article" date="2014" name="Genome Biol. Evol.">
        <title>The secreted proteins of Achlya hypogyna and Thraustotheca clavata identify the ancestral oomycete secretome and reveal gene acquisitions by horizontal gene transfer.</title>
        <authorList>
            <person name="Misner I."/>
            <person name="Blouin N."/>
            <person name="Leonard G."/>
            <person name="Richards T.A."/>
            <person name="Lane C.E."/>
        </authorList>
    </citation>
    <scope>NUCLEOTIDE SEQUENCE [LARGE SCALE GENOMIC DNA]</scope>
    <source>
        <strain evidence="7 8">ATCC 48635</strain>
    </source>
</reference>
<comment type="subcellular location">
    <subcellularLocation>
        <location evidence="1">Membrane</location>
        <topology evidence="1">Multi-pass membrane protein</topology>
    </subcellularLocation>
</comment>
<keyword evidence="4 6" id="KW-1133">Transmembrane helix</keyword>
<feature type="transmembrane region" description="Helical" evidence="6">
    <location>
        <begin position="30"/>
        <end position="49"/>
    </location>
</feature>
<proteinExistence type="inferred from homology"/>
<feature type="transmembrane region" description="Helical" evidence="6">
    <location>
        <begin position="139"/>
        <end position="161"/>
    </location>
</feature>
<gene>
    <name evidence="7" type="ORF">ACHHYP_02230</name>
</gene>
<evidence type="ECO:0000256" key="4">
    <source>
        <dbReference type="ARBA" id="ARBA00022989"/>
    </source>
</evidence>
<protein>
    <submittedName>
        <fullName evidence="7">Bax inhibitor-like protein</fullName>
    </submittedName>
</protein>
<dbReference type="AlphaFoldDB" id="A0A1V9ZSC7"/>
<evidence type="ECO:0000256" key="1">
    <source>
        <dbReference type="ARBA" id="ARBA00004141"/>
    </source>
</evidence>
<comment type="similarity">
    <text evidence="2 6">Belongs to the BI1 family.</text>
</comment>
<dbReference type="EMBL" id="JNBR01000021">
    <property type="protein sequence ID" value="OQS00851.1"/>
    <property type="molecule type" value="Genomic_DNA"/>
</dbReference>
<organism evidence="7 8">
    <name type="scientific">Achlya hypogyna</name>
    <name type="common">Oomycete</name>
    <name type="synonym">Protoachlya hypogyna</name>
    <dbReference type="NCBI Taxonomy" id="1202772"/>
    <lineage>
        <taxon>Eukaryota</taxon>
        <taxon>Sar</taxon>
        <taxon>Stramenopiles</taxon>
        <taxon>Oomycota</taxon>
        <taxon>Saprolegniomycetes</taxon>
        <taxon>Saprolegniales</taxon>
        <taxon>Achlyaceae</taxon>
        <taxon>Achlya</taxon>
    </lineage>
</organism>
<feature type="transmembrane region" description="Helical" evidence="6">
    <location>
        <begin position="111"/>
        <end position="132"/>
    </location>
</feature>
<dbReference type="Pfam" id="PF01027">
    <property type="entry name" value="Bax1-I"/>
    <property type="match status" value="1"/>
</dbReference>
<keyword evidence="8" id="KW-1185">Reference proteome</keyword>
<evidence type="ECO:0000256" key="6">
    <source>
        <dbReference type="RuleBase" id="RU004379"/>
    </source>
</evidence>
<evidence type="ECO:0000256" key="3">
    <source>
        <dbReference type="ARBA" id="ARBA00022692"/>
    </source>
</evidence>
<sequence length="238" mass="26062">MEAFLGRSTWDLGALLKANDISIPVQQHLVRVYAALAATILVAGVGVALDAMLDLAGLTSTFGSLGLIIYLFFVDKQLVAKRMGVLLTIAACMGINIGPLVSVALDVDASIVITAFLATAVIFLCFTGSALIEKRRTYMYLISVISSATLVMSMISLVNLFTRSIALYNAHLYMGLLVFCGYVLFDTQMIIEKASLGDLDFIGHALELFLDFINIFVRLLVILLRNAEKKEKKRESRR</sequence>
<feature type="transmembrane region" description="Helical" evidence="6">
    <location>
        <begin position="55"/>
        <end position="73"/>
    </location>
</feature>
<dbReference type="OrthoDB" id="1277691at2759"/>
<evidence type="ECO:0000313" key="7">
    <source>
        <dbReference type="EMBL" id="OQS00851.1"/>
    </source>
</evidence>
<comment type="caution">
    <text evidence="7">The sequence shown here is derived from an EMBL/GenBank/DDBJ whole genome shotgun (WGS) entry which is preliminary data.</text>
</comment>